<evidence type="ECO:0008006" key="3">
    <source>
        <dbReference type="Google" id="ProtNLM"/>
    </source>
</evidence>
<name>A0A1M6LVR8_9BACT</name>
<dbReference type="EMBL" id="FQZE01000028">
    <property type="protein sequence ID" value="SHJ75213.1"/>
    <property type="molecule type" value="Genomic_DNA"/>
</dbReference>
<evidence type="ECO:0000313" key="1">
    <source>
        <dbReference type="EMBL" id="SHJ75213.1"/>
    </source>
</evidence>
<protein>
    <recommendedName>
        <fullName evidence="3">Alpha/beta hydrolase family protein</fullName>
    </recommendedName>
</protein>
<organism evidence="1 2">
    <name type="scientific">Tangfeifania diversioriginum</name>
    <dbReference type="NCBI Taxonomy" id="1168035"/>
    <lineage>
        <taxon>Bacteria</taxon>
        <taxon>Pseudomonadati</taxon>
        <taxon>Bacteroidota</taxon>
        <taxon>Bacteroidia</taxon>
        <taxon>Marinilabiliales</taxon>
        <taxon>Prolixibacteraceae</taxon>
        <taxon>Tangfeifania</taxon>
    </lineage>
</organism>
<gene>
    <name evidence="1" type="ORF">SAMN05444280_12849</name>
</gene>
<reference evidence="1 2" key="1">
    <citation type="submission" date="2016-11" db="EMBL/GenBank/DDBJ databases">
        <authorList>
            <person name="Jaros S."/>
            <person name="Januszkiewicz K."/>
            <person name="Wedrychowicz H."/>
        </authorList>
    </citation>
    <scope>NUCLEOTIDE SEQUENCE [LARGE SCALE GENOMIC DNA]</scope>
    <source>
        <strain evidence="1 2">DSM 27063</strain>
    </source>
</reference>
<sequence>MLMQNFIRKPALKTLNFSFRSEFSTTDVARENEFLSFDSAISENRYFHYSVIVPVNSINNSCIMLLHGLNEQSWDKYISWAEYLAASTRKPVILFPIAFHINRRPSAWSDPRKMTRLIEKRKRTEGDFSSLSFANVAMSERLTEEPLRFYNSGIQTVEDISRLASQISNGRHPLFGKGTTMDFFGYSIGSFLAEILLMANPGKLFSASRLFIFCGGAIFGNMYGESKYIMDRQAYNLLLRFYCENWIETGFNRQLSKRNTNDFLFQAFNSMIKPDINQNERETFFESQKHRISGISLLKDKVMPFSGVEACMGKQRAEECFEVMDFPFEYSHESPFPENGRIDRHDLKSAFNKVFKRGAEFLA</sequence>
<dbReference type="Pfam" id="PF19519">
    <property type="entry name" value="DUF6051"/>
    <property type="match status" value="1"/>
</dbReference>
<dbReference type="Proteomes" id="UP000184050">
    <property type="component" value="Unassembled WGS sequence"/>
</dbReference>
<dbReference type="InterPro" id="IPR029058">
    <property type="entry name" value="AB_hydrolase_fold"/>
</dbReference>
<dbReference type="InterPro" id="IPR046114">
    <property type="entry name" value="DUF6051"/>
</dbReference>
<proteinExistence type="predicted"/>
<keyword evidence="2" id="KW-1185">Reference proteome</keyword>
<accession>A0A1M6LVR8</accession>
<dbReference type="AlphaFoldDB" id="A0A1M6LVR8"/>
<evidence type="ECO:0000313" key="2">
    <source>
        <dbReference type="Proteomes" id="UP000184050"/>
    </source>
</evidence>
<dbReference type="STRING" id="1168035.SAMN05444280_12849"/>
<dbReference type="SUPFAM" id="SSF53474">
    <property type="entry name" value="alpha/beta-Hydrolases"/>
    <property type="match status" value="1"/>
</dbReference>